<evidence type="ECO:0000313" key="2">
    <source>
        <dbReference type="Proteomes" id="UP000078507"/>
    </source>
</evidence>
<dbReference type="EMBL" id="LNQB01000061">
    <property type="protein sequence ID" value="OAP48446.1"/>
    <property type="molecule type" value="Genomic_DNA"/>
</dbReference>
<gene>
    <name evidence="1" type="ORF">ATB98_24155</name>
</gene>
<dbReference type="AlphaFoldDB" id="A0A178YMG6"/>
<organism evidence="1 2">
    <name type="scientific">Sinorhizobium saheli</name>
    <dbReference type="NCBI Taxonomy" id="36856"/>
    <lineage>
        <taxon>Bacteria</taxon>
        <taxon>Pseudomonadati</taxon>
        <taxon>Pseudomonadota</taxon>
        <taxon>Alphaproteobacteria</taxon>
        <taxon>Hyphomicrobiales</taxon>
        <taxon>Rhizobiaceae</taxon>
        <taxon>Sinorhizobium/Ensifer group</taxon>
        <taxon>Sinorhizobium</taxon>
    </lineage>
</organism>
<protein>
    <submittedName>
        <fullName evidence="1">Uncharacterized protein</fullName>
    </submittedName>
</protein>
<proteinExistence type="predicted"/>
<reference evidence="1 2" key="1">
    <citation type="submission" date="2015-11" db="EMBL/GenBank/DDBJ databases">
        <title>Ensifer anhuiense sp. nov., an effective nitrogen fixation bacterium with Glycine soja.</title>
        <authorList>
            <person name="Yan H."/>
            <person name="Chen W."/>
        </authorList>
    </citation>
    <scope>NUCLEOTIDE SEQUENCE [LARGE SCALE GENOMIC DNA]</scope>
    <source>
        <strain evidence="1 2">LMG 7837</strain>
    </source>
</reference>
<comment type="caution">
    <text evidence="1">The sequence shown here is derived from an EMBL/GenBank/DDBJ whole genome shotgun (WGS) entry which is preliminary data.</text>
</comment>
<accession>A0A178YMG6</accession>
<keyword evidence="2" id="KW-1185">Reference proteome</keyword>
<dbReference type="Proteomes" id="UP000078507">
    <property type="component" value="Unassembled WGS sequence"/>
</dbReference>
<name>A0A178YMG6_SINSA</name>
<evidence type="ECO:0000313" key="1">
    <source>
        <dbReference type="EMBL" id="OAP48446.1"/>
    </source>
</evidence>
<sequence length="442" mass="50001">MAQMSYAVKKWMVDRRENRFPNTVAMAHFSPQTQMVTLDQYEKDDLPKALVAEDHGKVAEIMATISHEMAHWADVVGTIWGRAYLKRIYKGFRQLPTKDSPPKESDFASFIDLHDETRRLTFPKYYQTVFESKETHSARHPWQISFSAGQEIDAYGRLDPSRPILFVCFHDNRTGDRLIRQPMTVGALLETIAVASEYDTLRAILLGKVPAPKQKEVGEGIHAGLLSRLYEPSLTLYSAPVHLLAHFARISDAALAYDLAATIAHVCLNLCERQFRDILLPDIMAPWSALFPSFKERENRAFAFAVICSNLGHWQDGNNKDTWIDAALKQSGLPGRRSILDRALEAIAMQKPGSRATHLDDAENYMLELGLGVAMGRKKGPTFGPLQAQSYVGVIPPMFDSNGEIYLLPNSRFDFTRFDPETMIRLDEGLYEYTRNLLTGCR</sequence>